<gene>
    <name evidence="3" type="ORF">C8034_v008463</name>
</gene>
<dbReference type="AlphaFoldDB" id="A0A4V3I1P3"/>
<feature type="region of interest" description="Disordered" evidence="2">
    <location>
        <begin position="580"/>
        <end position="603"/>
    </location>
</feature>
<dbReference type="Proteomes" id="UP000295604">
    <property type="component" value="Unassembled WGS sequence"/>
</dbReference>
<evidence type="ECO:0000313" key="4">
    <source>
        <dbReference type="Proteomes" id="UP000295604"/>
    </source>
</evidence>
<comment type="caution">
    <text evidence="3">The sequence shown here is derived from an EMBL/GenBank/DDBJ whole genome shotgun (WGS) entry which is preliminary data.</text>
</comment>
<organism evidence="3 4">
    <name type="scientific">Colletotrichum sidae</name>
    <dbReference type="NCBI Taxonomy" id="1347389"/>
    <lineage>
        <taxon>Eukaryota</taxon>
        <taxon>Fungi</taxon>
        <taxon>Dikarya</taxon>
        <taxon>Ascomycota</taxon>
        <taxon>Pezizomycotina</taxon>
        <taxon>Sordariomycetes</taxon>
        <taxon>Hypocreomycetidae</taxon>
        <taxon>Glomerellales</taxon>
        <taxon>Glomerellaceae</taxon>
        <taxon>Colletotrichum</taxon>
        <taxon>Colletotrichum orbiculare species complex</taxon>
    </lineage>
</organism>
<dbReference type="EMBL" id="QAPF01000406">
    <property type="protein sequence ID" value="TEA10869.1"/>
    <property type="molecule type" value="Genomic_DNA"/>
</dbReference>
<protein>
    <submittedName>
        <fullName evidence="3">Arginine metabolism regulation protein II</fullName>
    </submittedName>
</protein>
<feature type="compositionally biased region" description="Low complexity" evidence="2">
    <location>
        <begin position="445"/>
        <end position="469"/>
    </location>
</feature>
<dbReference type="Pfam" id="PF11951">
    <property type="entry name" value="Fungal_trans_2"/>
    <property type="match status" value="1"/>
</dbReference>
<accession>A0A4V3I1P3</accession>
<evidence type="ECO:0000256" key="1">
    <source>
        <dbReference type="ARBA" id="ARBA00023242"/>
    </source>
</evidence>
<keyword evidence="4" id="KW-1185">Reference proteome</keyword>
<sequence length="741" mass="81924">MSAEMVDSMGDRSAGDAVLDLDEKTVKSVHEAACLIGPFGVFRGFYGGSASDRDTSSPAPQSFADSPHASSVDALPDYGGGHLLEDHIGEIGLEPWTVHDHHIPIEPSFLPGSYDAFGVDALMSLSQPWMHGEGSGGFCQMMAMDGSMSSLDHMFPQTPSRTSDMAFQESHAANTFEHEEEHHYGDQDCPQHAHLASNTQQQHQLYHQHRYRPEQEHDQHQQLHHRAPTPYHPFANSLPGSAPCLPTHAASLLRYYKSMDSSSSVKGMRISPWQLWLLPCALETFAELSLWNTTSHTRHSILCTLLAKSAFHLHRSTASHDDVGDGLGGEEESTRWLSVGLGHQKDAQSHLKLALQSESDEPSQSKYNEILMAILATAMVSVLYHGSRAVKIFLLDAERLIRLRGLALPRSFNLRVLHHVYTHLRVIAESTDVATIADPSPSLPAPSSSSSSSSKLSQTQTQTQAELAQATTEMAVSLRKFRLAEHSLGAELDVSREKPAEVGYADIHLDVSGRWPATMYPDIYGVPESLMTLLSQTISLANDKSKLERVARRDAAVSAALARHVKTLEQHIWSWTLDAENASSDPGSEPEPEPEPEPGRSRDVARRDGMLAEHPVIRSLALAMHQALIIYFYRRVYNMSAMVIQDAVRKTLDFVEPCLEEVADDYDFATSVGWASFIAACEATTADLQDQGRKILEVIDIHGIIYGADRPSVLAESVWERRRESGDWTLSWPDVMQNTAR</sequence>
<evidence type="ECO:0000256" key="2">
    <source>
        <dbReference type="SAM" id="MobiDB-lite"/>
    </source>
</evidence>
<name>A0A4V3I1P3_9PEZI</name>
<feature type="region of interest" description="Disordered" evidence="2">
    <location>
        <begin position="438"/>
        <end position="469"/>
    </location>
</feature>
<reference evidence="3 4" key="1">
    <citation type="submission" date="2018-11" db="EMBL/GenBank/DDBJ databases">
        <title>Genome sequence and assembly of Colletotrichum sidae.</title>
        <authorList>
            <person name="Gan P."/>
            <person name="Shirasu K."/>
        </authorList>
    </citation>
    <scope>NUCLEOTIDE SEQUENCE [LARGE SCALE GENOMIC DNA]</scope>
    <source>
        <strain evidence="3 4">CBS 518.97</strain>
    </source>
</reference>
<keyword evidence="1" id="KW-0539">Nucleus</keyword>
<proteinExistence type="predicted"/>
<evidence type="ECO:0000313" key="3">
    <source>
        <dbReference type="EMBL" id="TEA10869.1"/>
    </source>
</evidence>
<feature type="region of interest" description="Disordered" evidence="2">
    <location>
        <begin position="196"/>
        <end position="235"/>
    </location>
</feature>
<feature type="compositionally biased region" description="Basic and acidic residues" evidence="2">
    <location>
        <begin position="211"/>
        <end position="221"/>
    </location>
</feature>
<dbReference type="InterPro" id="IPR021858">
    <property type="entry name" value="Fun_TF"/>
</dbReference>
<feature type="region of interest" description="Disordered" evidence="2">
    <location>
        <begin position="51"/>
        <end position="70"/>
    </location>
</feature>